<evidence type="ECO:0000259" key="1">
    <source>
        <dbReference type="Pfam" id="PF00905"/>
    </source>
</evidence>
<evidence type="ECO:0000313" key="3">
    <source>
        <dbReference type="EMBL" id="SUZ69354.1"/>
    </source>
</evidence>
<evidence type="ECO:0000259" key="2">
    <source>
        <dbReference type="Pfam" id="PF21922"/>
    </source>
</evidence>
<reference evidence="3" key="1">
    <citation type="submission" date="2018-05" db="EMBL/GenBank/DDBJ databases">
        <authorList>
            <person name="Lanie J.A."/>
            <person name="Ng W.-L."/>
            <person name="Kazmierczak K.M."/>
            <person name="Andrzejewski T.M."/>
            <person name="Davidsen T.M."/>
            <person name="Wayne K.J."/>
            <person name="Tettelin H."/>
            <person name="Glass J.I."/>
            <person name="Rusch D."/>
            <person name="Podicherti R."/>
            <person name="Tsui H.-C.T."/>
            <person name="Winkler M.E."/>
        </authorList>
    </citation>
    <scope>NUCLEOTIDE SEQUENCE</scope>
</reference>
<dbReference type="InterPro" id="IPR001460">
    <property type="entry name" value="PCN-bd_Tpept"/>
</dbReference>
<dbReference type="AlphaFoldDB" id="A0A381PRU5"/>
<dbReference type="SUPFAM" id="SSF56601">
    <property type="entry name" value="beta-lactamase/transpeptidase-like"/>
    <property type="match status" value="1"/>
</dbReference>
<feature type="domain" description="Penicillin-binding protein transpeptidase" evidence="1">
    <location>
        <begin position="128"/>
        <end position="435"/>
    </location>
</feature>
<protein>
    <submittedName>
        <fullName evidence="3">Uncharacterized protein</fullName>
    </submittedName>
</protein>
<dbReference type="GO" id="GO:0005886">
    <property type="term" value="C:plasma membrane"/>
    <property type="evidence" value="ECO:0007669"/>
    <property type="project" value="TreeGrafter"/>
</dbReference>
<dbReference type="InterPro" id="IPR012338">
    <property type="entry name" value="Beta-lactam/transpept-like"/>
</dbReference>
<dbReference type="Gene3D" id="3.40.710.10">
    <property type="entry name" value="DD-peptidase/beta-lactamase superfamily"/>
    <property type="match status" value="1"/>
</dbReference>
<accession>A0A381PRU5</accession>
<gene>
    <name evidence="3" type="ORF">METZ01_LOCUS22208</name>
</gene>
<name>A0A381PRU5_9ZZZZ</name>
<dbReference type="PANTHER" id="PTHR30627:SF24">
    <property type="entry name" value="PENICILLIN-BINDING PROTEIN 4B"/>
    <property type="match status" value="1"/>
</dbReference>
<dbReference type="Pfam" id="PF21922">
    <property type="entry name" value="PBP_dimer_2"/>
    <property type="match status" value="1"/>
</dbReference>
<dbReference type="Pfam" id="PF00905">
    <property type="entry name" value="Transpeptidase"/>
    <property type="match status" value="1"/>
</dbReference>
<organism evidence="3">
    <name type="scientific">marine metagenome</name>
    <dbReference type="NCBI Taxonomy" id="408172"/>
    <lineage>
        <taxon>unclassified sequences</taxon>
        <taxon>metagenomes</taxon>
        <taxon>ecological metagenomes</taxon>
    </lineage>
</organism>
<dbReference type="GO" id="GO:0071972">
    <property type="term" value="F:peptidoglycan L,D-transpeptidase activity"/>
    <property type="evidence" value="ECO:0007669"/>
    <property type="project" value="TreeGrafter"/>
</dbReference>
<dbReference type="GO" id="GO:0071555">
    <property type="term" value="P:cell wall organization"/>
    <property type="evidence" value="ECO:0007669"/>
    <property type="project" value="TreeGrafter"/>
</dbReference>
<feature type="non-terminal residue" evidence="3">
    <location>
        <position position="1"/>
    </location>
</feature>
<proteinExistence type="predicted"/>
<dbReference type="InterPro" id="IPR036138">
    <property type="entry name" value="PBP_dimer_sf"/>
</dbReference>
<dbReference type="Gene3D" id="3.90.1310.10">
    <property type="entry name" value="Penicillin-binding protein 2a (Domain 2)"/>
    <property type="match status" value="1"/>
</dbReference>
<dbReference type="GO" id="GO:0008658">
    <property type="term" value="F:penicillin binding"/>
    <property type="evidence" value="ECO:0007669"/>
    <property type="project" value="InterPro"/>
</dbReference>
<dbReference type="InterPro" id="IPR054120">
    <property type="entry name" value="PBPA_dimer"/>
</dbReference>
<sequence length="451" mass="47493">VVRADALRDHPQNIRGITMVFDAPRGSISTADGEIVAETVTVSGARPRLRQYPYGSLYAHLVGFISAEHGGGGLERSHNDFLAGDDLGVRIQDKRDFFVDRARTGQIKLSVRHDVQLVARAALAGHQGAAVVINPANGAVLAMWSAPHFNPNHLSSHDLVSVADDFVALKSDAEGPLVNRADAQLAEVNAIFTLVTAATAIEVGLSDFVAPQSDTVPTQAIKNDGNITCGGDMASLFITYCRTGWATIGLKLGGANLRAISERFGLTESISTDLGNQLDGLLQSGEEPLSAPHVAAGIGVKLSPLHVAHLLATVGNDGQRIRPHVVDQVQGHDGSVIRDFTPNNLGQVIAPDTALTLRRMLAENVERGNAQGLALKNVEVGGILASGFAEQPHVWAVALAPVTQPELAIAVLLEGDELSDPHAAETVVASITRSIIEAVLRLPSPNVEGTQ</sequence>
<dbReference type="PANTHER" id="PTHR30627">
    <property type="entry name" value="PEPTIDOGLYCAN D,D-TRANSPEPTIDASE"/>
    <property type="match status" value="1"/>
</dbReference>
<dbReference type="EMBL" id="UINC01001060">
    <property type="protein sequence ID" value="SUZ69354.1"/>
    <property type="molecule type" value="Genomic_DNA"/>
</dbReference>
<dbReference type="InterPro" id="IPR050515">
    <property type="entry name" value="Beta-lactam/transpept"/>
</dbReference>
<feature type="domain" description="Penicillin binding protein A dimerisation" evidence="2">
    <location>
        <begin position="25"/>
        <end position="105"/>
    </location>
</feature>
<dbReference type="SUPFAM" id="SSF56519">
    <property type="entry name" value="Penicillin binding protein dimerisation domain"/>
    <property type="match status" value="1"/>
</dbReference>